<dbReference type="EMBL" id="CP012670">
    <property type="protein sequence ID" value="AUX20872.1"/>
    <property type="molecule type" value="Genomic_DNA"/>
</dbReference>
<sequence length="80" mass="8704">MRNALHGLAMPEREVLLAHYIDGVPMNDVAASRGMPLSTCYKWRARALVALRTELARRMRHGATGHHGATSRATALPDGA</sequence>
<dbReference type="Pfam" id="PF08281">
    <property type="entry name" value="Sigma70_r4_2"/>
    <property type="match status" value="1"/>
</dbReference>
<evidence type="ECO:0000313" key="4">
    <source>
        <dbReference type="Proteomes" id="UP000295781"/>
    </source>
</evidence>
<dbReference type="AlphaFoldDB" id="A0A4V0NCZ3"/>
<evidence type="ECO:0000259" key="2">
    <source>
        <dbReference type="Pfam" id="PF08281"/>
    </source>
</evidence>
<dbReference type="GO" id="GO:0003677">
    <property type="term" value="F:DNA binding"/>
    <property type="evidence" value="ECO:0007669"/>
    <property type="project" value="InterPro"/>
</dbReference>
<dbReference type="SUPFAM" id="SSF88659">
    <property type="entry name" value="Sigma3 and sigma4 domains of RNA polymerase sigma factors"/>
    <property type="match status" value="1"/>
</dbReference>
<dbReference type="InterPro" id="IPR036388">
    <property type="entry name" value="WH-like_DNA-bd_sf"/>
</dbReference>
<feature type="region of interest" description="Disordered" evidence="1">
    <location>
        <begin position="61"/>
        <end position="80"/>
    </location>
</feature>
<dbReference type="GO" id="GO:0006352">
    <property type="term" value="P:DNA-templated transcription initiation"/>
    <property type="evidence" value="ECO:0007669"/>
    <property type="project" value="InterPro"/>
</dbReference>
<dbReference type="InterPro" id="IPR013249">
    <property type="entry name" value="RNA_pol_sigma70_r4_t2"/>
</dbReference>
<name>A0A4V0NCZ3_SORCE</name>
<organism evidence="3 4">
    <name type="scientific">Sorangium cellulosum</name>
    <name type="common">Polyangium cellulosum</name>
    <dbReference type="NCBI Taxonomy" id="56"/>
    <lineage>
        <taxon>Bacteria</taxon>
        <taxon>Pseudomonadati</taxon>
        <taxon>Myxococcota</taxon>
        <taxon>Polyangia</taxon>
        <taxon>Polyangiales</taxon>
        <taxon>Polyangiaceae</taxon>
        <taxon>Sorangium</taxon>
    </lineage>
</organism>
<dbReference type="Proteomes" id="UP000295781">
    <property type="component" value="Chromosome"/>
</dbReference>
<protein>
    <recommendedName>
        <fullName evidence="2">RNA polymerase sigma factor 70 region 4 type 2 domain-containing protein</fullName>
    </recommendedName>
</protein>
<reference evidence="3 4" key="1">
    <citation type="submission" date="2015-09" db="EMBL/GenBank/DDBJ databases">
        <title>Sorangium comparison.</title>
        <authorList>
            <person name="Zaburannyi N."/>
            <person name="Bunk B."/>
            <person name="Overmann J."/>
            <person name="Mueller R."/>
        </authorList>
    </citation>
    <scope>NUCLEOTIDE SEQUENCE [LARGE SCALE GENOMIC DNA]</scope>
    <source>
        <strain evidence="3 4">So ceGT47</strain>
    </source>
</reference>
<evidence type="ECO:0000256" key="1">
    <source>
        <dbReference type="SAM" id="MobiDB-lite"/>
    </source>
</evidence>
<proteinExistence type="predicted"/>
<dbReference type="InterPro" id="IPR013324">
    <property type="entry name" value="RNA_pol_sigma_r3/r4-like"/>
</dbReference>
<dbReference type="GO" id="GO:0016987">
    <property type="term" value="F:sigma factor activity"/>
    <property type="evidence" value="ECO:0007669"/>
    <property type="project" value="InterPro"/>
</dbReference>
<dbReference type="Gene3D" id="1.10.10.10">
    <property type="entry name" value="Winged helix-like DNA-binding domain superfamily/Winged helix DNA-binding domain"/>
    <property type="match status" value="1"/>
</dbReference>
<feature type="domain" description="RNA polymerase sigma factor 70 region 4 type 2" evidence="2">
    <location>
        <begin position="2"/>
        <end position="51"/>
    </location>
</feature>
<evidence type="ECO:0000313" key="3">
    <source>
        <dbReference type="EMBL" id="AUX20872.1"/>
    </source>
</evidence>
<accession>A0A4V0NCZ3</accession>
<gene>
    <name evidence="3" type="ORF">SOCEGT47_013480</name>
</gene>